<organism evidence="1 2">
    <name type="scientific">Cellulosilyticum lentocellum (strain ATCC 49066 / DSM 5427 / NCIMB 11756 / RHM5)</name>
    <name type="common">Clostridium lentocellum</name>
    <dbReference type="NCBI Taxonomy" id="642492"/>
    <lineage>
        <taxon>Bacteria</taxon>
        <taxon>Bacillati</taxon>
        <taxon>Bacillota</taxon>
        <taxon>Clostridia</taxon>
        <taxon>Lachnospirales</taxon>
        <taxon>Cellulosilyticaceae</taxon>
        <taxon>Cellulosilyticum</taxon>
    </lineage>
</organism>
<dbReference type="STRING" id="642492.Clole_3830"/>
<dbReference type="InterPro" id="IPR014202">
    <property type="entry name" value="Spore_II_R"/>
</dbReference>
<dbReference type="KEGG" id="cle:Clole_3830"/>
<protein>
    <submittedName>
        <fullName evidence="1">Stage II sporulation protein R</fullName>
    </submittedName>
</protein>
<dbReference type="HOGENOM" id="CLU_069310_2_0_9"/>
<accession>F2JIP0</accession>
<dbReference type="AlphaFoldDB" id="F2JIP0"/>
<dbReference type="eggNOG" id="ENOG5031K93">
    <property type="taxonomic scope" value="Bacteria"/>
</dbReference>
<evidence type="ECO:0000313" key="2">
    <source>
        <dbReference type="Proteomes" id="UP000008467"/>
    </source>
</evidence>
<evidence type="ECO:0000313" key="1">
    <source>
        <dbReference type="EMBL" id="ADZ85510.1"/>
    </source>
</evidence>
<dbReference type="RefSeq" id="WP_013658784.1">
    <property type="nucleotide sequence ID" value="NC_015275.1"/>
</dbReference>
<dbReference type="Proteomes" id="UP000008467">
    <property type="component" value="Chromosome"/>
</dbReference>
<proteinExistence type="predicted"/>
<dbReference type="NCBIfam" id="TIGR02837">
    <property type="entry name" value="spore_II_R"/>
    <property type="match status" value="1"/>
</dbReference>
<gene>
    <name evidence="1" type="ordered locus">Clole_3830</name>
</gene>
<dbReference type="EMBL" id="CP002582">
    <property type="protein sequence ID" value="ADZ85510.1"/>
    <property type="molecule type" value="Genomic_DNA"/>
</dbReference>
<reference evidence="1 2" key="1">
    <citation type="journal article" date="2011" name="J. Bacteriol.">
        <title>Complete genome sequence of the cellulose-degrading bacterium Cellulosilyticum lentocellum.</title>
        <authorList>
            <consortium name="US DOE Joint Genome Institute"/>
            <person name="Miller D.A."/>
            <person name="Suen G."/>
            <person name="Bruce D."/>
            <person name="Copeland A."/>
            <person name="Cheng J.F."/>
            <person name="Detter C."/>
            <person name="Goodwin L.A."/>
            <person name="Han C.S."/>
            <person name="Hauser L.J."/>
            <person name="Land M.L."/>
            <person name="Lapidus A."/>
            <person name="Lucas S."/>
            <person name="Meincke L."/>
            <person name="Pitluck S."/>
            <person name="Tapia R."/>
            <person name="Teshima H."/>
            <person name="Woyke T."/>
            <person name="Fox B.G."/>
            <person name="Angert E.R."/>
            <person name="Currie C.R."/>
        </authorList>
    </citation>
    <scope>NUCLEOTIDE SEQUENCE [LARGE SCALE GENOMIC DNA]</scope>
    <source>
        <strain evidence="2">ATCC 49066 / DSM 5427 / NCIMB 11756 / RHM5</strain>
    </source>
</reference>
<name>F2JIP0_CELLD</name>
<dbReference type="Pfam" id="PF09551">
    <property type="entry name" value="Spore_II_R"/>
    <property type="match status" value="1"/>
</dbReference>
<sequence length="237" mass="27210">MKKVSRTNTIKQKYREFIKDDERMIRISFIMLMSLILVTICLTVAVSYSSTTTSSLADKVIRFHVVANSDSTQDQLLKQQVKDEVIAYMEPLLKESTDIEDSRYIIKESIPLIKEVAEEVVANWGKDYSIYVALDQANFPTKSYGDVVLPAGKYEACRVVIGEGKGENWWCVMFPPLCYLDASTGVVPLEGKEQLEQQLNTEQYKLITSKSRPYQIRFKLIDEINSFFNPSDYKEIK</sequence>
<keyword evidence="2" id="KW-1185">Reference proteome</keyword>